<dbReference type="SUPFAM" id="SSF50129">
    <property type="entry name" value="GroES-like"/>
    <property type="match status" value="1"/>
</dbReference>
<dbReference type="Gene3D" id="3.40.50.720">
    <property type="entry name" value="NAD(P)-binding Rossmann-like Domain"/>
    <property type="match status" value="1"/>
</dbReference>
<dbReference type="PROSITE" id="PS00059">
    <property type="entry name" value="ADH_ZINC"/>
    <property type="match status" value="1"/>
</dbReference>
<dbReference type="InterPro" id="IPR011032">
    <property type="entry name" value="GroES-like_sf"/>
</dbReference>
<dbReference type="PANTHER" id="PTHR42940:SF8">
    <property type="entry name" value="VACUOLAR PROTEIN SORTING-ASSOCIATED PROTEIN 11"/>
    <property type="match status" value="1"/>
</dbReference>
<evidence type="ECO:0000256" key="5">
    <source>
        <dbReference type="ARBA" id="ARBA00022833"/>
    </source>
</evidence>
<dbReference type="InterPro" id="IPR036291">
    <property type="entry name" value="NAD(P)-bd_dom_sf"/>
</dbReference>
<comment type="catalytic activity">
    <reaction evidence="8">
        <text>a primary alcohol + NAD(+) = an aldehyde + NADH + H(+)</text>
        <dbReference type="Rhea" id="RHEA:10736"/>
        <dbReference type="ChEBI" id="CHEBI:15378"/>
        <dbReference type="ChEBI" id="CHEBI:15734"/>
        <dbReference type="ChEBI" id="CHEBI:17478"/>
        <dbReference type="ChEBI" id="CHEBI:57540"/>
        <dbReference type="ChEBI" id="CHEBI:57945"/>
        <dbReference type="EC" id="1.1.1.1"/>
    </reaction>
</comment>
<name>A0A7W9KNY2_9PSEU</name>
<comment type="catalytic activity">
    <reaction evidence="7">
        <text>a secondary alcohol + NAD(+) = a ketone + NADH + H(+)</text>
        <dbReference type="Rhea" id="RHEA:10740"/>
        <dbReference type="ChEBI" id="CHEBI:15378"/>
        <dbReference type="ChEBI" id="CHEBI:17087"/>
        <dbReference type="ChEBI" id="CHEBI:35681"/>
        <dbReference type="ChEBI" id="CHEBI:57540"/>
        <dbReference type="ChEBI" id="CHEBI:57945"/>
        <dbReference type="EC" id="1.1.1.1"/>
    </reaction>
</comment>
<dbReference type="Pfam" id="PF00107">
    <property type="entry name" value="ADH_zinc_N"/>
    <property type="match status" value="1"/>
</dbReference>
<evidence type="ECO:0000313" key="11">
    <source>
        <dbReference type="EMBL" id="MBB5896070.1"/>
    </source>
</evidence>
<evidence type="ECO:0000256" key="6">
    <source>
        <dbReference type="ARBA" id="ARBA00023002"/>
    </source>
</evidence>
<keyword evidence="6 11" id="KW-0560">Oxidoreductase</keyword>
<dbReference type="GO" id="GO:0004022">
    <property type="term" value="F:alcohol dehydrogenase (NAD+) activity"/>
    <property type="evidence" value="ECO:0007669"/>
    <property type="project" value="UniProtKB-EC"/>
</dbReference>
<keyword evidence="5 9" id="KW-0862">Zinc</keyword>
<dbReference type="GO" id="GO:0008270">
    <property type="term" value="F:zinc ion binding"/>
    <property type="evidence" value="ECO:0007669"/>
    <property type="project" value="InterPro"/>
</dbReference>
<dbReference type="PANTHER" id="PTHR42940">
    <property type="entry name" value="ALCOHOL DEHYDROGENASE 1-RELATED"/>
    <property type="match status" value="1"/>
</dbReference>
<dbReference type="SUPFAM" id="SSF51735">
    <property type="entry name" value="NAD(P)-binding Rossmann-fold domains"/>
    <property type="match status" value="1"/>
</dbReference>
<dbReference type="InterPro" id="IPR013154">
    <property type="entry name" value="ADH-like_N"/>
</dbReference>
<organism evidence="11 12">
    <name type="scientific">Kutzneria kofuensis</name>
    <dbReference type="NCBI Taxonomy" id="103725"/>
    <lineage>
        <taxon>Bacteria</taxon>
        <taxon>Bacillati</taxon>
        <taxon>Actinomycetota</taxon>
        <taxon>Actinomycetes</taxon>
        <taxon>Pseudonocardiales</taxon>
        <taxon>Pseudonocardiaceae</taxon>
        <taxon>Kutzneria</taxon>
    </lineage>
</organism>
<dbReference type="Proteomes" id="UP000585638">
    <property type="component" value="Unassembled WGS sequence"/>
</dbReference>
<accession>A0A7W9KNY2</accession>
<comment type="caution">
    <text evidence="11">The sequence shown here is derived from an EMBL/GenBank/DDBJ whole genome shotgun (WGS) entry which is preliminary data.</text>
</comment>
<protein>
    <recommendedName>
        <fullName evidence="3">alcohol dehydrogenase</fullName>
        <ecNumber evidence="3">1.1.1.1</ecNumber>
    </recommendedName>
</protein>
<dbReference type="InterPro" id="IPR020843">
    <property type="entry name" value="ER"/>
</dbReference>
<proteinExistence type="inferred from homology"/>
<evidence type="ECO:0000256" key="7">
    <source>
        <dbReference type="ARBA" id="ARBA00049164"/>
    </source>
</evidence>
<reference evidence="11 12" key="1">
    <citation type="submission" date="2020-08" db="EMBL/GenBank/DDBJ databases">
        <title>Sequencing the genomes of 1000 actinobacteria strains.</title>
        <authorList>
            <person name="Klenk H.-P."/>
        </authorList>
    </citation>
    <scope>NUCLEOTIDE SEQUENCE [LARGE SCALE GENOMIC DNA]</scope>
    <source>
        <strain evidence="11 12">DSM 43851</strain>
    </source>
</reference>
<dbReference type="EMBL" id="JACHIR010000001">
    <property type="protein sequence ID" value="MBB5896070.1"/>
    <property type="molecule type" value="Genomic_DNA"/>
</dbReference>
<gene>
    <name evidence="11" type="ORF">BJ998_007266</name>
</gene>
<keyword evidence="12" id="KW-1185">Reference proteome</keyword>
<comment type="cofactor">
    <cofactor evidence="1 9">
        <name>Zn(2+)</name>
        <dbReference type="ChEBI" id="CHEBI:29105"/>
    </cofactor>
</comment>
<dbReference type="SMART" id="SM00829">
    <property type="entry name" value="PKS_ER"/>
    <property type="match status" value="1"/>
</dbReference>
<dbReference type="CDD" id="cd05284">
    <property type="entry name" value="arabinose_DH_like"/>
    <property type="match status" value="1"/>
</dbReference>
<dbReference type="InterPro" id="IPR013149">
    <property type="entry name" value="ADH-like_C"/>
</dbReference>
<evidence type="ECO:0000256" key="1">
    <source>
        <dbReference type="ARBA" id="ARBA00001947"/>
    </source>
</evidence>
<dbReference type="Pfam" id="PF08240">
    <property type="entry name" value="ADH_N"/>
    <property type="match status" value="1"/>
</dbReference>
<sequence length="342" mass="34759">MLAFRLTAAGATALQDVPVPEPGPGEVLVRVGAAGACHSDLHMIDATAPRHVPLTLGHEIAGWVEALGPGVTGFAVHEPVGVYGVLGCGQCAECLRGRENACRSGFGGIGLTRDGGMAEFVVVPARCLMPLGGLDVVRAAPIADAGLTPYHAIAMHRCALQAGSTCVVLGVGGLGHLAVQILRATTAATVIAADIAPDALALAKRLGAHAVVDTEDPDAAVAEIREHAGAADVVFDFVGLSATLDIARRVVATGGHLSLVGLGGGTLPVSPGGWTLPFEVRITLPFWGTRAEFREVLALAARGDLTTEIQPFDLADVATAYDRLRAGAITGRAVVVPGGARA</sequence>
<dbReference type="InterPro" id="IPR002328">
    <property type="entry name" value="ADH_Zn_CS"/>
</dbReference>
<evidence type="ECO:0000256" key="4">
    <source>
        <dbReference type="ARBA" id="ARBA00022723"/>
    </source>
</evidence>
<evidence type="ECO:0000313" key="12">
    <source>
        <dbReference type="Proteomes" id="UP000585638"/>
    </source>
</evidence>
<dbReference type="AlphaFoldDB" id="A0A7W9KNY2"/>
<feature type="domain" description="Enoyl reductase (ER)" evidence="10">
    <location>
        <begin position="10"/>
        <end position="335"/>
    </location>
</feature>
<dbReference type="RefSeq" id="WP_184867779.1">
    <property type="nucleotide sequence ID" value="NZ_BAAAWY010000035.1"/>
</dbReference>
<dbReference type="EC" id="1.1.1.1" evidence="3"/>
<comment type="similarity">
    <text evidence="2 9">Belongs to the zinc-containing alcohol dehydrogenase family.</text>
</comment>
<evidence type="ECO:0000256" key="8">
    <source>
        <dbReference type="ARBA" id="ARBA00049243"/>
    </source>
</evidence>
<evidence type="ECO:0000256" key="3">
    <source>
        <dbReference type="ARBA" id="ARBA00013190"/>
    </source>
</evidence>
<dbReference type="Gene3D" id="3.90.180.10">
    <property type="entry name" value="Medium-chain alcohol dehydrogenases, catalytic domain"/>
    <property type="match status" value="1"/>
</dbReference>
<keyword evidence="4 9" id="KW-0479">Metal-binding</keyword>
<evidence type="ECO:0000256" key="2">
    <source>
        <dbReference type="ARBA" id="ARBA00008072"/>
    </source>
</evidence>
<evidence type="ECO:0000259" key="10">
    <source>
        <dbReference type="SMART" id="SM00829"/>
    </source>
</evidence>
<evidence type="ECO:0000256" key="9">
    <source>
        <dbReference type="RuleBase" id="RU361277"/>
    </source>
</evidence>